<accession>A0AAD6V1Q7</accession>
<gene>
    <name evidence="1" type="ORF">GGX14DRAFT_665516</name>
</gene>
<dbReference type="Proteomes" id="UP001219525">
    <property type="component" value="Unassembled WGS sequence"/>
</dbReference>
<dbReference type="EMBL" id="JARJCW010000072">
    <property type="protein sequence ID" value="KAJ7198448.1"/>
    <property type="molecule type" value="Genomic_DNA"/>
</dbReference>
<comment type="caution">
    <text evidence="1">The sequence shown here is derived from an EMBL/GenBank/DDBJ whole genome shotgun (WGS) entry which is preliminary data.</text>
</comment>
<proteinExistence type="predicted"/>
<evidence type="ECO:0000313" key="1">
    <source>
        <dbReference type="EMBL" id="KAJ7198448.1"/>
    </source>
</evidence>
<evidence type="ECO:0000313" key="2">
    <source>
        <dbReference type="Proteomes" id="UP001219525"/>
    </source>
</evidence>
<protein>
    <submittedName>
        <fullName evidence="1">Uncharacterized protein</fullName>
    </submittedName>
</protein>
<organism evidence="1 2">
    <name type="scientific">Mycena pura</name>
    <dbReference type="NCBI Taxonomy" id="153505"/>
    <lineage>
        <taxon>Eukaryota</taxon>
        <taxon>Fungi</taxon>
        <taxon>Dikarya</taxon>
        <taxon>Basidiomycota</taxon>
        <taxon>Agaricomycotina</taxon>
        <taxon>Agaricomycetes</taxon>
        <taxon>Agaricomycetidae</taxon>
        <taxon>Agaricales</taxon>
        <taxon>Marasmiineae</taxon>
        <taxon>Mycenaceae</taxon>
        <taxon>Mycena</taxon>
    </lineage>
</organism>
<name>A0AAD6V1Q7_9AGAR</name>
<sequence>MAASTSLSANNLTPRLGLGLSLDALALPCAHPRHGAFDAPWKGPAARAEGYCRHSALETPHDIFHLTSARRLRFTGALTRRANRKDNRIENMQRHRQYLLCAPDPRQQERLGLFANSQRSLFANSQRRTAVDESHLRLLHRFLVSASNISTSTGREFSGLGLQGVLCQRLTADSTTLCWPWMIQDDPESRTASWPAAQSSSTLRPPLKITHRVVARLTILVHSSSTSLHAQ</sequence>
<reference evidence="1" key="1">
    <citation type="submission" date="2023-03" db="EMBL/GenBank/DDBJ databases">
        <title>Massive genome expansion in bonnet fungi (Mycena s.s.) driven by repeated elements and novel gene families across ecological guilds.</title>
        <authorList>
            <consortium name="Lawrence Berkeley National Laboratory"/>
            <person name="Harder C.B."/>
            <person name="Miyauchi S."/>
            <person name="Viragh M."/>
            <person name="Kuo A."/>
            <person name="Thoen E."/>
            <person name="Andreopoulos B."/>
            <person name="Lu D."/>
            <person name="Skrede I."/>
            <person name="Drula E."/>
            <person name="Henrissat B."/>
            <person name="Morin E."/>
            <person name="Kohler A."/>
            <person name="Barry K."/>
            <person name="LaButti K."/>
            <person name="Morin E."/>
            <person name="Salamov A."/>
            <person name="Lipzen A."/>
            <person name="Mereny Z."/>
            <person name="Hegedus B."/>
            <person name="Baldrian P."/>
            <person name="Stursova M."/>
            <person name="Weitz H."/>
            <person name="Taylor A."/>
            <person name="Grigoriev I.V."/>
            <person name="Nagy L.G."/>
            <person name="Martin F."/>
            <person name="Kauserud H."/>
        </authorList>
    </citation>
    <scope>NUCLEOTIDE SEQUENCE</scope>
    <source>
        <strain evidence="1">9144</strain>
    </source>
</reference>
<dbReference type="AlphaFoldDB" id="A0AAD6V1Q7"/>
<keyword evidence="2" id="KW-1185">Reference proteome</keyword>